<reference evidence="1 2" key="1">
    <citation type="submission" date="2017-11" db="EMBL/GenBank/DDBJ databases">
        <title>De novo assembly and phasing of dikaryotic genomes from two isolates of Puccinia coronata f. sp. avenae, the causal agent of oat crown rust.</title>
        <authorList>
            <person name="Miller M.E."/>
            <person name="Zhang Y."/>
            <person name="Omidvar V."/>
            <person name="Sperschneider J."/>
            <person name="Schwessinger B."/>
            <person name="Raley C."/>
            <person name="Palmer J.M."/>
            <person name="Garnica D."/>
            <person name="Upadhyaya N."/>
            <person name="Rathjen J."/>
            <person name="Taylor J.M."/>
            <person name="Park R.F."/>
            <person name="Dodds P.N."/>
            <person name="Hirsch C.D."/>
            <person name="Kianian S.F."/>
            <person name="Figueroa M."/>
        </authorList>
    </citation>
    <scope>NUCLEOTIDE SEQUENCE [LARGE SCALE GENOMIC DNA]</scope>
    <source>
        <strain evidence="1">12NC29</strain>
    </source>
</reference>
<sequence>MSTTIRGALATSIAIVSGGFLLGQYLQPDTRTSSIAPLPATHTDDAEDGTFAEADLARLPLAELNRHLENLTALKRNVESERSIILNKLVEPTRISKELCTFRSASYSADEWMIHPENPSPELFIQACISILHQYLAHF</sequence>
<accession>A0A2N5W9F4</accession>
<evidence type="ECO:0000313" key="2">
    <source>
        <dbReference type="Proteomes" id="UP000235388"/>
    </source>
</evidence>
<proteinExistence type="predicted"/>
<dbReference type="Proteomes" id="UP000235388">
    <property type="component" value="Unassembled WGS sequence"/>
</dbReference>
<evidence type="ECO:0000313" key="1">
    <source>
        <dbReference type="EMBL" id="PLW58874.1"/>
    </source>
</evidence>
<protein>
    <submittedName>
        <fullName evidence="1">Uncharacterized protein</fullName>
    </submittedName>
</protein>
<name>A0A2N5W9F4_9BASI</name>
<dbReference type="AlphaFoldDB" id="A0A2N5W9F4"/>
<dbReference type="OrthoDB" id="2505862at2759"/>
<organism evidence="1 2">
    <name type="scientific">Puccinia coronata f. sp. avenae</name>
    <dbReference type="NCBI Taxonomy" id="200324"/>
    <lineage>
        <taxon>Eukaryota</taxon>
        <taxon>Fungi</taxon>
        <taxon>Dikarya</taxon>
        <taxon>Basidiomycota</taxon>
        <taxon>Pucciniomycotina</taxon>
        <taxon>Pucciniomycetes</taxon>
        <taxon>Pucciniales</taxon>
        <taxon>Pucciniaceae</taxon>
        <taxon>Puccinia</taxon>
    </lineage>
</organism>
<gene>
    <name evidence="1" type="ORF">PCANC_00370</name>
</gene>
<dbReference type="EMBL" id="PGCJ01000001">
    <property type="protein sequence ID" value="PLW58874.1"/>
    <property type="molecule type" value="Genomic_DNA"/>
</dbReference>
<keyword evidence="2" id="KW-1185">Reference proteome</keyword>
<comment type="caution">
    <text evidence="1">The sequence shown here is derived from an EMBL/GenBank/DDBJ whole genome shotgun (WGS) entry which is preliminary data.</text>
</comment>